<keyword evidence="1 3" id="KW-0689">Ribosomal protein</keyword>
<dbReference type="GO" id="GO:0005840">
    <property type="term" value="C:ribosome"/>
    <property type="evidence" value="ECO:0007669"/>
    <property type="project" value="UniProtKB-KW"/>
</dbReference>
<dbReference type="Proteomes" id="UP001449582">
    <property type="component" value="Unassembled WGS sequence"/>
</dbReference>
<dbReference type="EMBL" id="BAABQM010000002">
    <property type="protein sequence ID" value="GAA5414662.1"/>
    <property type="molecule type" value="Genomic_DNA"/>
</dbReference>
<comment type="caution">
    <text evidence="4">The sequence shown here is derived from an EMBL/GenBank/DDBJ whole genome shotgun (WGS) entry which is preliminary data.</text>
</comment>
<protein>
    <recommendedName>
        <fullName evidence="3">Small ribosomal subunit protein bS16</fullName>
    </recommendedName>
</protein>
<evidence type="ECO:0000256" key="1">
    <source>
        <dbReference type="ARBA" id="ARBA00022980"/>
    </source>
</evidence>
<dbReference type="Pfam" id="PF00886">
    <property type="entry name" value="Ribosomal_S16"/>
    <property type="match status" value="1"/>
</dbReference>
<keyword evidence="5" id="KW-1185">Reference proteome</keyword>
<dbReference type="PANTHER" id="PTHR12919">
    <property type="entry name" value="30S RIBOSOMAL PROTEIN S16"/>
    <property type="match status" value="1"/>
</dbReference>
<dbReference type="InterPro" id="IPR023803">
    <property type="entry name" value="Ribosomal_bS16_dom_sf"/>
</dbReference>
<dbReference type="SUPFAM" id="SSF54565">
    <property type="entry name" value="Ribosomal protein S16"/>
    <property type="match status" value="1"/>
</dbReference>
<dbReference type="PANTHER" id="PTHR12919:SF20">
    <property type="entry name" value="SMALL RIBOSOMAL SUBUNIT PROTEIN BS16M"/>
    <property type="match status" value="1"/>
</dbReference>
<evidence type="ECO:0000313" key="5">
    <source>
        <dbReference type="Proteomes" id="UP001449582"/>
    </source>
</evidence>
<evidence type="ECO:0000256" key="3">
    <source>
        <dbReference type="HAMAP-Rule" id="MF_00385"/>
    </source>
</evidence>
<sequence>MVKIRLLRIGRHKSPTYRIVVADSKAKANGAYIELLGQYNPLKGEKSLKTEAIIKWLNAGAQPTDTVKSFLKQEKIWAEFAKSKQAKASSKTDSKNESK</sequence>
<evidence type="ECO:0000256" key="2">
    <source>
        <dbReference type="ARBA" id="ARBA00023274"/>
    </source>
</evidence>
<dbReference type="InterPro" id="IPR000307">
    <property type="entry name" value="Ribosomal_bS16"/>
</dbReference>
<reference evidence="4" key="1">
    <citation type="submission" date="2024-02" db="EMBL/GenBank/DDBJ databases">
        <title>Draft genome sequence of new strains in genus Ureaplasma.</title>
        <authorList>
            <person name="Nakajima Y."/>
            <person name="Segawa T."/>
        </authorList>
    </citation>
    <scope>NUCLEOTIDE SEQUENCE [LARGE SCALE GENOMIC DNA]</scope>
    <source>
        <strain evidence="4">OM1</strain>
    </source>
</reference>
<organism evidence="4 5">
    <name type="scientific">Ureaplasma ceti</name>
    <dbReference type="NCBI Taxonomy" id="3119530"/>
    <lineage>
        <taxon>Bacteria</taxon>
        <taxon>Bacillati</taxon>
        <taxon>Mycoplasmatota</taxon>
        <taxon>Mycoplasmoidales</taxon>
        <taxon>Mycoplasmoidaceae</taxon>
        <taxon>Ureaplasma</taxon>
    </lineage>
</organism>
<comment type="similarity">
    <text evidence="3">Belongs to the bacterial ribosomal protein bS16 family.</text>
</comment>
<dbReference type="NCBIfam" id="TIGR00002">
    <property type="entry name" value="S16"/>
    <property type="match status" value="1"/>
</dbReference>
<name>A0ABP9U9A5_9BACT</name>
<dbReference type="Gene3D" id="3.30.1320.10">
    <property type="match status" value="1"/>
</dbReference>
<dbReference type="RefSeq" id="WP_353289823.1">
    <property type="nucleotide sequence ID" value="NZ_BAABQM010000002.1"/>
</dbReference>
<dbReference type="HAMAP" id="MF_00385">
    <property type="entry name" value="Ribosomal_bS16"/>
    <property type="match status" value="1"/>
</dbReference>
<evidence type="ECO:0000313" key="4">
    <source>
        <dbReference type="EMBL" id="GAA5414662.1"/>
    </source>
</evidence>
<keyword evidence="2 3" id="KW-0687">Ribonucleoprotein</keyword>
<accession>A0ABP9U9A5</accession>
<gene>
    <name evidence="3 4" type="primary">rpsP</name>
    <name evidence="4" type="ORF">UREOM_3730</name>
</gene>
<proteinExistence type="inferred from homology"/>